<dbReference type="Pfam" id="PF12804">
    <property type="entry name" value="NTP_transf_3"/>
    <property type="match status" value="1"/>
</dbReference>
<dbReference type="InterPro" id="IPR029044">
    <property type="entry name" value="Nucleotide-diphossugar_trans"/>
</dbReference>
<evidence type="ECO:0000256" key="1">
    <source>
        <dbReference type="ARBA" id="ARBA00022842"/>
    </source>
</evidence>
<sequence length="246" mass="26484">MSRAALVLAGVRPGRDPLAEFAGVTHKALIPIGGVTMLERVVAALRESGRIDRIVVSIDRPELATLEGVEVLRSATSLSASVAEAFEATGAPLLVTTADHALLEPAWVRHFLDHLPDTDVAAGLARSDRVQAAAPETKRTYLRFADGAFSGCNLFYLRDMRAMAAVRLWREVEAERKKPWKLLRRLGLGAILAHLTGRLTLARAAARVGALAGCTAGVVEMPFGRAAIDVDKPDDLILVRRLIEQG</sequence>
<dbReference type="InterPro" id="IPR025877">
    <property type="entry name" value="MobA-like_NTP_Trfase"/>
</dbReference>
<accession>A0A9W6JJU3</accession>
<evidence type="ECO:0000259" key="2">
    <source>
        <dbReference type="Pfam" id="PF12804"/>
    </source>
</evidence>
<evidence type="ECO:0000313" key="3">
    <source>
        <dbReference type="EMBL" id="GLK77029.1"/>
    </source>
</evidence>
<dbReference type="SUPFAM" id="SSF53448">
    <property type="entry name" value="Nucleotide-diphospho-sugar transferases"/>
    <property type="match status" value="1"/>
</dbReference>
<feature type="domain" description="MobA-like NTP transferase" evidence="2">
    <location>
        <begin position="23"/>
        <end position="128"/>
    </location>
</feature>
<organism evidence="3 4">
    <name type="scientific">Methylopila jiangsuensis</name>
    <dbReference type="NCBI Taxonomy" id="586230"/>
    <lineage>
        <taxon>Bacteria</taxon>
        <taxon>Pseudomonadati</taxon>
        <taxon>Pseudomonadota</taxon>
        <taxon>Alphaproteobacteria</taxon>
        <taxon>Hyphomicrobiales</taxon>
        <taxon>Methylopilaceae</taxon>
        <taxon>Methylopila</taxon>
    </lineage>
</organism>
<dbReference type="Proteomes" id="UP001143364">
    <property type="component" value="Unassembled WGS sequence"/>
</dbReference>
<gene>
    <name evidence="3" type="ORF">GCM10008171_22830</name>
</gene>
<dbReference type="GO" id="GO:0016779">
    <property type="term" value="F:nucleotidyltransferase activity"/>
    <property type="evidence" value="ECO:0007669"/>
    <property type="project" value="UniProtKB-ARBA"/>
</dbReference>
<proteinExistence type="predicted"/>
<keyword evidence="1" id="KW-0460">Magnesium</keyword>
<reference evidence="3" key="1">
    <citation type="journal article" date="2014" name="Int. J. Syst. Evol. Microbiol.">
        <title>Complete genome sequence of Corynebacterium casei LMG S-19264T (=DSM 44701T), isolated from a smear-ripened cheese.</title>
        <authorList>
            <consortium name="US DOE Joint Genome Institute (JGI-PGF)"/>
            <person name="Walter F."/>
            <person name="Albersmeier A."/>
            <person name="Kalinowski J."/>
            <person name="Ruckert C."/>
        </authorList>
    </citation>
    <scope>NUCLEOTIDE SEQUENCE</scope>
    <source>
        <strain evidence="3">VKM B-2555</strain>
    </source>
</reference>
<dbReference type="EMBL" id="BSFK01000010">
    <property type="protein sequence ID" value="GLK77029.1"/>
    <property type="molecule type" value="Genomic_DNA"/>
</dbReference>
<name>A0A9W6JJU3_9HYPH</name>
<protein>
    <recommendedName>
        <fullName evidence="2">MobA-like NTP transferase domain-containing protein</fullName>
    </recommendedName>
</protein>
<comment type="caution">
    <text evidence="3">The sequence shown here is derived from an EMBL/GenBank/DDBJ whole genome shotgun (WGS) entry which is preliminary data.</text>
</comment>
<evidence type="ECO:0000313" key="4">
    <source>
        <dbReference type="Proteomes" id="UP001143364"/>
    </source>
</evidence>
<reference evidence="3" key="2">
    <citation type="submission" date="2023-01" db="EMBL/GenBank/DDBJ databases">
        <authorList>
            <person name="Sun Q."/>
            <person name="Evtushenko L."/>
        </authorList>
    </citation>
    <scope>NUCLEOTIDE SEQUENCE</scope>
    <source>
        <strain evidence="3">VKM B-2555</strain>
    </source>
</reference>
<keyword evidence="4" id="KW-1185">Reference proteome</keyword>
<dbReference type="AlphaFoldDB" id="A0A9W6JJU3"/>
<dbReference type="Gene3D" id="3.90.550.10">
    <property type="entry name" value="Spore Coat Polysaccharide Biosynthesis Protein SpsA, Chain A"/>
    <property type="match status" value="1"/>
</dbReference>
<dbReference type="RefSeq" id="WP_271204868.1">
    <property type="nucleotide sequence ID" value="NZ_BSFK01000010.1"/>
</dbReference>